<dbReference type="PANTHER" id="PTHR35585">
    <property type="entry name" value="HHE DOMAIN PROTEIN (AFU_ORTHOLOGUE AFUA_4G00730)"/>
    <property type="match status" value="1"/>
</dbReference>
<feature type="region of interest" description="Disordered" evidence="1">
    <location>
        <begin position="142"/>
        <end position="171"/>
    </location>
</feature>
<evidence type="ECO:0000256" key="1">
    <source>
        <dbReference type="SAM" id="MobiDB-lite"/>
    </source>
</evidence>
<dbReference type="Proteomes" id="UP001501455">
    <property type="component" value="Unassembled WGS sequence"/>
</dbReference>
<protein>
    <submittedName>
        <fullName evidence="3">Hemerythrin domain-containing protein</fullName>
    </submittedName>
</protein>
<comment type="caution">
    <text evidence="3">The sequence shown here is derived from an EMBL/GenBank/DDBJ whole genome shotgun (WGS) entry which is preliminary data.</text>
</comment>
<dbReference type="PANTHER" id="PTHR35585:SF1">
    <property type="entry name" value="HHE DOMAIN PROTEIN (AFU_ORTHOLOGUE AFUA_4G00730)"/>
    <property type="match status" value="1"/>
</dbReference>
<evidence type="ECO:0000313" key="3">
    <source>
        <dbReference type="EMBL" id="GAA3506452.1"/>
    </source>
</evidence>
<dbReference type="RefSeq" id="WP_345586455.1">
    <property type="nucleotide sequence ID" value="NZ_BAAAXF010000090.1"/>
</dbReference>
<dbReference type="Pfam" id="PF01814">
    <property type="entry name" value="Hemerythrin"/>
    <property type="match status" value="1"/>
</dbReference>
<evidence type="ECO:0000259" key="2">
    <source>
        <dbReference type="Pfam" id="PF01814"/>
    </source>
</evidence>
<reference evidence="4" key="1">
    <citation type="journal article" date="2019" name="Int. J. Syst. Evol. Microbiol.">
        <title>The Global Catalogue of Microorganisms (GCM) 10K type strain sequencing project: providing services to taxonomists for standard genome sequencing and annotation.</title>
        <authorList>
            <consortium name="The Broad Institute Genomics Platform"/>
            <consortium name="The Broad Institute Genome Sequencing Center for Infectious Disease"/>
            <person name="Wu L."/>
            <person name="Ma J."/>
        </authorList>
    </citation>
    <scope>NUCLEOTIDE SEQUENCE [LARGE SCALE GENOMIC DNA]</scope>
    <source>
        <strain evidence="4">JCM 4816</strain>
    </source>
</reference>
<evidence type="ECO:0000313" key="4">
    <source>
        <dbReference type="Proteomes" id="UP001501455"/>
    </source>
</evidence>
<gene>
    <name evidence="3" type="ORF">GCM10019016_135670</name>
</gene>
<dbReference type="EMBL" id="BAAAXF010000090">
    <property type="protein sequence ID" value="GAA3506452.1"/>
    <property type="molecule type" value="Genomic_DNA"/>
</dbReference>
<keyword evidence="4" id="KW-1185">Reference proteome</keyword>
<sequence>MGHGGNVIEELTTDHREVDALFEEIQSLPSGDGRQREVADRLTIELVRHSVAEEAHLYPAVRRYVDDGDDLADKEVADHAEVERTLKELEGCTPGDGRFDTLVAQLKQSVASHVRDEEDRLFPLLAESCPAGLLDELGDKVRSAKKTAPTRPHPTAPDTPPANKLLAPGVGMVDRVRDLLTGRGRQD</sequence>
<feature type="compositionally biased region" description="Pro residues" evidence="1">
    <location>
        <begin position="151"/>
        <end position="160"/>
    </location>
</feature>
<organism evidence="3 4">
    <name type="scientific">Streptomyces prasinosporus</name>
    <dbReference type="NCBI Taxonomy" id="68256"/>
    <lineage>
        <taxon>Bacteria</taxon>
        <taxon>Bacillati</taxon>
        <taxon>Actinomycetota</taxon>
        <taxon>Actinomycetes</taxon>
        <taxon>Kitasatosporales</taxon>
        <taxon>Streptomycetaceae</taxon>
        <taxon>Streptomyces</taxon>
        <taxon>Streptomyces albogriseolus group</taxon>
    </lineage>
</organism>
<proteinExistence type="predicted"/>
<dbReference type="Gene3D" id="1.20.120.520">
    <property type="entry name" value="nmb1532 protein domain like"/>
    <property type="match status" value="1"/>
</dbReference>
<dbReference type="CDD" id="cd12108">
    <property type="entry name" value="Hr-like"/>
    <property type="match status" value="1"/>
</dbReference>
<feature type="domain" description="Hemerythrin-like" evidence="2">
    <location>
        <begin position="7"/>
        <end position="125"/>
    </location>
</feature>
<name>A0ABP6UFC1_9ACTN</name>
<accession>A0ABP6UFC1</accession>
<dbReference type="InterPro" id="IPR012312">
    <property type="entry name" value="Hemerythrin-like"/>
</dbReference>